<evidence type="ECO:0000313" key="2">
    <source>
        <dbReference type="EMBL" id="SMF17383.1"/>
    </source>
</evidence>
<evidence type="ECO:0000313" key="3">
    <source>
        <dbReference type="Proteomes" id="UP000192917"/>
    </source>
</evidence>
<dbReference type="STRING" id="560819.SAMN05428998_10698"/>
<proteinExistence type="predicted"/>
<reference evidence="2 3" key="1">
    <citation type="submission" date="2017-04" db="EMBL/GenBank/DDBJ databases">
        <authorList>
            <person name="Afonso C.L."/>
            <person name="Miller P.J."/>
            <person name="Scott M.A."/>
            <person name="Spackman E."/>
            <person name="Goraichik I."/>
            <person name="Dimitrov K.M."/>
            <person name="Suarez D.L."/>
            <person name="Swayne D.E."/>
        </authorList>
    </citation>
    <scope>NUCLEOTIDE SEQUENCE [LARGE SCALE GENOMIC DNA]</scope>
    <source>
        <strain evidence="2 3">USBA 355</strain>
    </source>
</reference>
<keyword evidence="3" id="KW-1185">Reference proteome</keyword>
<name>A0A1Y6BSC3_9PROT</name>
<protein>
    <recommendedName>
        <fullName evidence="1">Putative DNA-binding domain-containing protein</fullName>
    </recommendedName>
</protein>
<organism evidence="2 3">
    <name type="scientific">Tistlia consotensis USBA 355</name>
    <dbReference type="NCBI Taxonomy" id="560819"/>
    <lineage>
        <taxon>Bacteria</taxon>
        <taxon>Pseudomonadati</taxon>
        <taxon>Pseudomonadota</taxon>
        <taxon>Alphaproteobacteria</taxon>
        <taxon>Rhodospirillales</taxon>
        <taxon>Rhodovibrionaceae</taxon>
        <taxon>Tistlia</taxon>
    </lineage>
</organism>
<dbReference type="RefSeq" id="WP_159460176.1">
    <property type="nucleotide sequence ID" value="NZ_FWZX01000006.1"/>
</dbReference>
<dbReference type="InterPro" id="IPR018640">
    <property type="entry name" value="DUF2063"/>
</dbReference>
<dbReference type="InterPro" id="IPR044922">
    <property type="entry name" value="DUF2063_N_sf"/>
</dbReference>
<dbReference type="Proteomes" id="UP000192917">
    <property type="component" value="Unassembled WGS sequence"/>
</dbReference>
<gene>
    <name evidence="2" type="ORF">SAMN05428998_10698</name>
</gene>
<dbReference type="AlphaFoldDB" id="A0A1Y6BSC3"/>
<dbReference type="EMBL" id="FWZX01000006">
    <property type="protein sequence ID" value="SMF17383.1"/>
    <property type="molecule type" value="Genomic_DNA"/>
</dbReference>
<dbReference type="Gene3D" id="1.10.150.690">
    <property type="entry name" value="DUF2063"/>
    <property type="match status" value="1"/>
</dbReference>
<evidence type="ECO:0000259" key="1">
    <source>
        <dbReference type="Pfam" id="PF09836"/>
    </source>
</evidence>
<sequence>MPADVGSPGGLADLQRAMVRAVHGDRQAFASVTAAIDDDGLGANKRLFLHLNTITHALTGVLRQAYPATAGLLGAERFETLARGFLRAAPPQRAELSAYGAGFDRFLVAEGALAEPLAAVARLDWAVQEAYFAADAEPLTAAALAAIPEERQAALGFALVPSARLLPLPAALAWRRWVAFADRGVVAIAEAPGRPDSGPAPVPAAALVWRRPDLTVAARPLSVGELVCLAALAAGESLLDAAAGAEATAEFDLAALLTDGLAGGLFDAAPPGGP</sequence>
<dbReference type="Pfam" id="PF09836">
    <property type="entry name" value="DUF2063"/>
    <property type="match status" value="1"/>
</dbReference>
<accession>A0A1Y6BSC3</accession>
<feature type="domain" description="Putative DNA-binding" evidence="1">
    <location>
        <begin position="14"/>
        <end position="107"/>
    </location>
</feature>